<evidence type="ECO:0000256" key="1">
    <source>
        <dbReference type="ARBA" id="ARBA00023186"/>
    </source>
</evidence>
<dbReference type="InterPro" id="IPR002939">
    <property type="entry name" value="DnaJ_C"/>
</dbReference>
<sequence>MKYKDYYQTLGVERSATADEIKRAYRKLAHKYHPDISKDPHGEAKFKEIAEAYAVLKDAEKRQAYDDLGRRPAGESFTPPPDWQQHFNTSGDGFDNVDLADLFEAFRRTRHGAQAQREIPIPGQDYEIAVPVSLEQIFRGDRIEVRAEVPEFDANGLAHRAERAFHVKLPKGAADGHRLRLAGKGGPGYQGGRPGDLYVVLALQPHPLYRVDGRDVYIDLPLAPWEAVLGTVVRIPTLAGPVELDIKPGTTAGTKLRLASRGLPASDGSTGALYAVVRIEVPKVVSANERALYEQLAAASRVNLRQHLEKEATP</sequence>
<name>A0A0G3EQU7_9BURK</name>
<evidence type="ECO:0000313" key="4">
    <source>
        <dbReference type="Proteomes" id="UP000036700"/>
    </source>
</evidence>
<dbReference type="SMART" id="SM00271">
    <property type="entry name" value="DnaJ"/>
    <property type="match status" value="1"/>
</dbReference>
<dbReference type="Pfam" id="PF01556">
    <property type="entry name" value="DnaJ_C"/>
    <property type="match status" value="1"/>
</dbReference>
<dbReference type="InterPro" id="IPR036869">
    <property type="entry name" value="J_dom_sf"/>
</dbReference>
<dbReference type="SUPFAM" id="SSF49493">
    <property type="entry name" value="HSP40/DnaJ peptide-binding domain"/>
    <property type="match status" value="2"/>
</dbReference>
<dbReference type="PROSITE" id="PS50076">
    <property type="entry name" value="DNAJ_2"/>
    <property type="match status" value="1"/>
</dbReference>
<dbReference type="PROSITE" id="PS00636">
    <property type="entry name" value="DNAJ_1"/>
    <property type="match status" value="1"/>
</dbReference>
<keyword evidence="1" id="KW-0143">Chaperone</keyword>
<dbReference type="STRING" id="445709.ABW99_05200"/>
<dbReference type="PANTHER" id="PTHR43096:SF52">
    <property type="entry name" value="DNAJ HOMOLOG 1, MITOCHONDRIAL-RELATED"/>
    <property type="match status" value="1"/>
</dbReference>
<keyword evidence="4" id="KW-1185">Reference proteome</keyword>
<dbReference type="OrthoDB" id="9779889at2"/>
<dbReference type="RefSeq" id="WP_047213414.1">
    <property type="nucleotide sequence ID" value="NZ_CP011568.3"/>
</dbReference>
<dbReference type="InterPro" id="IPR018253">
    <property type="entry name" value="DnaJ_domain_CS"/>
</dbReference>
<evidence type="ECO:0000259" key="2">
    <source>
        <dbReference type="PROSITE" id="PS50076"/>
    </source>
</evidence>
<gene>
    <name evidence="3" type="ORF">ABW99_05200</name>
</gene>
<dbReference type="Proteomes" id="UP000036700">
    <property type="component" value="Chromosome"/>
</dbReference>
<feature type="domain" description="J" evidence="2">
    <location>
        <begin position="5"/>
        <end position="69"/>
    </location>
</feature>
<evidence type="ECO:0000313" key="3">
    <source>
        <dbReference type="EMBL" id="AKJ67712.1"/>
    </source>
</evidence>
<reference evidence="4" key="1">
    <citation type="submission" date="2015-06" db="EMBL/GenBank/DDBJ databases">
        <authorList>
            <person name="Lim Y.L."/>
            <person name="Ee R."/>
            <person name="Yong D."/>
            <person name="How K.Y."/>
            <person name="Yin W.F."/>
            <person name="Chan K.G."/>
        </authorList>
    </citation>
    <scope>NUCLEOTIDE SEQUENCE [LARGE SCALE GENOMIC DNA]</scope>
    <source>
        <strain evidence="4">DSM 25325</strain>
    </source>
</reference>
<dbReference type="Pfam" id="PF00226">
    <property type="entry name" value="DnaJ"/>
    <property type="match status" value="1"/>
</dbReference>
<dbReference type="EMBL" id="CP011568">
    <property type="protein sequence ID" value="AKJ67712.1"/>
    <property type="molecule type" value="Genomic_DNA"/>
</dbReference>
<dbReference type="CDD" id="cd06257">
    <property type="entry name" value="DnaJ"/>
    <property type="match status" value="1"/>
</dbReference>
<dbReference type="AlphaFoldDB" id="A0A0G3EQU7"/>
<dbReference type="InterPro" id="IPR001623">
    <property type="entry name" value="DnaJ_domain"/>
</dbReference>
<dbReference type="FunFam" id="2.60.260.20:FF:000013">
    <property type="entry name" value="DnaJ subfamily B member 11"/>
    <property type="match status" value="1"/>
</dbReference>
<dbReference type="PANTHER" id="PTHR43096">
    <property type="entry name" value="DNAJ HOMOLOG 1, MITOCHONDRIAL-RELATED"/>
    <property type="match status" value="1"/>
</dbReference>
<dbReference type="Gene3D" id="2.60.260.20">
    <property type="entry name" value="Urease metallochaperone UreE, N-terminal domain"/>
    <property type="match status" value="2"/>
</dbReference>
<dbReference type="Gene3D" id="1.10.287.110">
    <property type="entry name" value="DnaJ domain"/>
    <property type="match status" value="1"/>
</dbReference>
<dbReference type="GO" id="GO:0042026">
    <property type="term" value="P:protein refolding"/>
    <property type="evidence" value="ECO:0007669"/>
    <property type="project" value="TreeGrafter"/>
</dbReference>
<dbReference type="PRINTS" id="PR00625">
    <property type="entry name" value="JDOMAIN"/>
</dbReference>
<dbReference type="GO" id="GO:0051082">
    <property type="term" value="F:unfolded protein binding"/>
    <property type="evidence" value="ECO:0007669"/>
    <property type="project" value="InterPro"/>
</dbReference>
<dbReference type="PATRIC" id="fig|445709.3.peg.1121"/>
<organism evidence="3 4">
    <name type="scientific">Pandoraea thiooxydans</name>
    <dbReference type="NCBI Taxonomy" id="445709"/>
    <lineage>
        <taxon>Bacteria</taxon>
        <taxon>Pseudomonadati</taxon>
        <taxon>Pseudomonadota</taxon>
        <taxon>Betaproteobacteria</taxon>
        <taxon>Burkholderiales</taxon>
        <taxon>Burkholderiaceae</taxon>
        <taxon>Pandoraea</taxon>
    </lineage>
</organism>
<dbReference type="KEGG" id="ptx:ABW99_05200"/>
<dbReference type="CDD" id="cd10747">
    <property type="entry name" value="DnaJ_C"/>
    <property type="match status" value="1"/>
</dbReference>
<dbReference type="GO" id="GO:0005737">
    <property type="term" value="C:cytoplasm"/>
    <property type="evidence" value="ECO:0007669"/>
    <property type="project" value="TreeGrafter"/>
</dbReference>
<protein>
    <submittedName>
        <fullName evidence="3">Molecular chaperone DnaJ</fullName>
    </submittedName>
</protein>
<accession>A0A0G3EQU7</accession>
<dbReference type="InterPro" id="IPR008971">
    <property type="entry name" value="HSP40/DnaJ_pept-bd"/>
</dbReference>
<dbReference type="SUPFAM" id="SSF46565">
    <property type="entry name" value="Chaperone J-domain"/>
    <property type="match status" value="1"/>
</dbReference>
<proteinExistence type="predicted"/>